<dbReference type="InterPro" id="IPR011051">
    <property type="entry name" value="RmlC_Cupin_sf"/>
</dbReference>
<dbReference type="InterPro" id="IPR032783">
    <property type="entry name" value="AraC_lig"/>
</dbReference>
<keyword evidence="3" id="KW-0804">Transcription</keyword>
<dbReference type="PROSITE" id="PS00041">
    <property type="entry name" value="HTH_ARAC_FAMILY_1"/>
    <property type="match status" value="1"/>
</dbReference>
<evidence type="ECO:0000259" key="4">
    <source>
        <dbReference type="PROSITE" id="PS01124"/>
    </source>
</evidence>
<keyword evidence="2" id="KW-0238">DNA-binding</keyword>
<organism evidence="5 6">
    <name type="scientific">Pseudonocardia aurantiaca</name>
    <dbReference type="NCBI Taxonomy" id="75290"/>
    <lineage>
        <taxon>Bacteria</taxon>
        <taxon>Bacillati</taxon>
        <taxon>Actinomycetota</taxon>
        <taxon>Actinomycetes</taxon>
        <taxon>Pseudonocardiales</taxon>
        <taxon>Pseudonocardiaceae</taxon>
        <taxon>Pseudonocardia</taxon>
    </lineage>
</organism>
<name>A0ABW4FVM5_9PSEU</name>
<evidence type="ECO:0000313" key="6">
    <source>
        <dbReference type="Proteomes" id="UP001597145"/>
    </source>
</evidence>
<dbReference type="SUPFAM" id="SSF51182">
    <property type="entry name" value="RmlC-like cupins"/>
    <property type="match status" value="1"/>
</dbReference>
<dbReference type="Pfam" id="PF12833">
    <property type="entry name" value="HTH_18"/>
    <property type="match status" value="1"/>
</dbReference>
<evidence type="ECO:0000256" key="2">
    <source>
        <dbReference type="ARBA" id="ARBA00023125"/>
    </source>
</evidence>
<gene>
    <name evidence="5" type="ORF">ACFSCY_32125</name>
</gene>
<dbReference type="Pfam" id="PF12852">
    <property type="entry name" value="Cupin_6"/>
    <property type="match status" value="1"/>
</dbReference>
<dbReference type="PANTHER" id="PTHR46796">
    <property type="entry name" value="HTH-TYPE TRANSCRIPTIONAL ACTIVATOR RHAS-RELATED"/>
    <property type="match status" value="1"/>
</dbReference>
<evidence type="ECO:0000256" key="3">
    <source>
        <dbReference type="ARBA" id="ARBA00023163"/>
    </source>
</evidence>
<accession>A0ABW4FVM5</accession>
<keyword evidence="1" id="KW-0805">Transcription regulation</keyword>
<protein>
    <submittedName>
        <fullName evidence="5">AraC family transcriptional regulator</fullName>
    </submittedName>
</protein>
<dbReference type="InterPro" id="IPR014710">
    <property type="entry name" value="RmlC-like_jellyroll"/>
</dbReference>
<dbReference type="EMBL" id="JBHUCP010000028">
    <property type="protein sequence ID" value="MFD1534075.1"/>
    <property type="molecule type" value="Genomic_DNA"/>
</dbReference>
<dbReference type="InterPro" id="IPR018062">
    <property type="entry name" value="HTH_AraC-typ_CS"/>
</dbReference>
<dbReference type="PROSITE" id="PS01124">
    <property type="entry name" value="HTH_ARAC_FAMILY_2"/>
    <property type="match status" value="1"/>
</dbReference>
<dbReference type="SMART" id="SM00342">
    <property type="entry name" value="HTH_ARAC"/>
    <property type="match status" value="1"/>
</dbReference>
<dbReference type="Gene3D" id="2.60.120.10">
    <property type="entry name" value="Jelly Rolls"/>
    <property type="match status" value="1"/>
</dbReference>
<dbReference type="InterPro" id="IPR018060">
    <property type="entry name" value="HTH_AraC"/>
</dbReference>
<dbReference type="SUPFAM" id="SSF46689">
    <property type="entry name" value="Homeodomain-like"/>
    <property type="match status" value="2"/>
</dbReference>
<feature type="domain" description="HTH araC/xylS-type" evidence="4">
    <location>
        <begin position="234"/>
        <end position="332"/>
    </location>
</feature>
<dbReference type="InterPro" id="IPR050204">
    <property type="entry name" value="AraC_XylS_family_regulators"/>
</dbReference>
<dbReference type="Gene3D" id="1.10.10.60">
    <property type="entry name" value="Homeodomain-like"/>
    <property type="match status" value="2"/>
</dbReference>
<evidence type="ECO:0000256" key="1">
    <source>
        <dbReference type="ARBA" id="ARBA00023015"/>
    </source>
</evidence>
<evidence type="ECO:0000313" key="5">
    <source>
        <dbReference type="EMBL" id="MFD1534075.1"/>
    </source>
</evidence>
<dbReference type="Proteomes" id="UP001597145">
    <property type="component" value="Unassembled WGS sequence"/>
</dbReference>
<reference evidence="6" key="1">
    <citation type="journal article" date="2019" name="Int. J. Syst. Evol. Microbiol.">
        <title>The Global Catalogue of Microorganisms (GCM) 10K type strain sequencing project: providing services to taxonomists for standard genome sequencing and annotation.</title>
        <authorList>
            <consortium name="The Broad Institute Genomics Platform"/>
            <consortium name="The Broad Institute Genome Sequencing Center for Infectious Disease"/>
            <person name="Wu L."/>
            <person name="Ma J."/>
        </authorList>
    </citation>
    <scope>NUCLEOTIDE SEQUENCE [LARGE SCALE GENOMIC DNA]</scope>
    <source>
        <strain evidence="6">JCM 12165</strain>
    </source>
</reference>
<dbReference type="RefSeq" id="WP_343974036.1">
    <property type="nucleotide sequence ID" value="NZ_BAAAJG010000005.1"/>
</dbReference>
<dbReference type="PANTHER" id="PTHR46796:SF7">
    <property type="entry name" value="ARAC FAMILY TRANSCRIPTIONAL REGULATOR"/>
    <property type="match status" value="1"/>
</dbReference>
<sequence>MCSCSNAASRHMIWGDLKISILVAEVSPGWRCPVDSVSYLIRMARLRGTVDKRCLLAGPALLDHATRTPREVPFHLLLEGACTIELAGRSLDMAPGDMVLLPRGSAHQIRTHGPGRRRRLTEQSGAAFITARSAGDDPEVDLFCGHYDLGPGAGEVLFASLPEVLHVSFDAEPGESVRMLSSLMRSEAQHDGPGTVAIVSALCDALLAMVLRSTPNRRLEGDVLWTAVQNASLRKVVEAVLHQPDRGWTIADLAELAAMSRATFIRQFTRATGMSAGDFLTRIRMITAAELLRTTDESVGMVAASVGYRSESAFVKAFRTATNSTPARFRRNHARGAA</sequence>
<proteinExistence type="predicted"/>
<comment type="caution">
    <text evidence="5">The sequence shown here is derived from an EMBL/GenBank/DDBJ whole genome shotgun (WGS) entry which is preliminary data.</text>
</comment>
<dbReference type="InterPro" id="IPR009057">
    <property type="entry name" value="Homeodomain-like_sf"/>
</dbReference>
<keyword evidence="6" id="KW-1185">Reference proteome</keyword>